<feature type="transmembrane region" description="Helical" evidence="1">
    <location>
        <begin position="113"/>
        <end position="133"/>
    </location>
</feature>
<protein>
    <submittedName>
        <fullName evidence="2">Uncharacterized protein</fullName>
    </submittedName>
</protein>
<organism evidence="2 3">
    <name type="scientific">Halostagnicola kamekurae</name>
    <dbReference type="NCBI Taxonomy" id="619731"/>
    <lineage>
        <taxon>Archaea</taxon>
        <taxon>Methanobacteriati</taxon>
        <taxon>Methanobacteriota</taxon>
        <taxon>Stenosarchaea group</taxon>
        <taxon>Halobacteria</taxon>
        <taxon>Halobacteriales</taxon>
        <taxon>Natrialbaceae</taxon>
        <taxon>Halostagnicola</taxon>
    </lineage>
</organism>
<evidence type="ECO:0000313" key="2">
    <source>
        <dbReference type="EMBL" id="SFS96143.1"/>
    </source>
</evidence>
<dbReference type="RefSeq" id="WP_092906516.1">
    <property type="nucleotide sequence ID" value="NZ_FOZS01000004.1"/>
</dbReference>
<keyword evidence="1" id="KW-0812">Transmembrane</keyword>
<dbReference type="AlphaFoldDB" id="A0A1I6U3V8"/>
<gene>
    <name evidence="2" type="ORF">SAMN04488556_3529</name>
</gene>
<dbReference type="Proteomes" id="UP000199199">
    <property type="component" value="Unassembled WGS sequence"/>
</dbReference>
<reference evidence="3" key="1">
    <citation type="submission" date="2016-10" db="EMBL/GenBank/DDBJ databases">
        <authorList>
            <person name="Varghese N."/>
            <person name="Submissions S."/>
        </authorList>
    </citation>
    <scope>NUCLEOTIDE SEQUENCE [LARGE SCALE GENOMIC DNA]</scope>
    <source>
        <strain evidence="3">DSM 22427</strain>
    </source>
</reference>
<dbReference type="OrthoDB" id="383329at2157"/>
<evidence type="ECO:0000256" key="1">
    <source>
        <dbReference type="SAM" id="Phobius"/>
    </source>
</evidence>
<sequence>MANPLHRSRSIAVPAAFGLALCLCTVTVHLFLAGLEYGDGLADSSLELGWLLAGAALLGAIPAVAWVRYQLRTPILVSGGGYLLSLVTSWPNLVDSARSAGVSATMTMFELVLTLWALLLAVALFCGFVEYLLRPSLRRYAPVLSG</sequence>
<feature type="transmembrane region" description="Helical" evidence="1">
    <location>
        <begin position="48"/>
        <end position="67"/>
    </location>
</feature>
<keyword evidence="1" id="KW-0472">Membrane</keyword>
<keyword evidence="1" id="KW-1133">Transmembrane helix</keyword>
<evidence type="ECO:0000313" key="3">
    <source>
        <dbReference type="Proteomes" id="UP000199199"/>
    </source>
</evidence>
<dbReference type="EMBL" id="FOZS01000004">
    <property type="protein sequence ID" value="SFS96143.1"/>
    <property type="molecule type" value="Genomic_DNA"/>
</dbReference>
<name>A0A1I6U3V8_9EURY</name>
<keyword evidence="3" id="KW-1185">Reference proteome</keyword>
<feature type="transmembrane region" description="Helical" evidence="1">
    <location>
        <begin position="12"/>
        <end position="33"/>
    </location>
</feature>
<feature type="transmembrane region" description="Helical" evidence="1">
    <location>
        <begin position="74"/>
        <end position="93"/>
    </location>
</feature>
<accession>A0A1I6U3V8</accession>
<proteinExistence type="predicted"/>